<dbReference type="Proteomes" id="UP000673552">
    <property type="component" value="Unassembled WGS sequence"/>
</dbReference>
<keyword evidence="3" id="KW-1185">Reference proteome</keyword>
<name>A0A836GT06_9TRYP</name>
<comment type="caution">
    <text evidence="2">The sequence shown here is derived from an EMBL/GenBank/DDBJ whole genome shotgun (WGS) entry which is preliminary data.</text>
</comment>
<organism evidence="2 3">
    <name type="scientific">Leishmania martiniquensis</name>
    <dbReference type="NCBI Taxonomy" id="1580590"/>
    <lineage>
        <taxon>Eukaryota</taxon>
        <taxon>Discoba</taxon>
        <taxon>Euglenozoa</taxon>
        <taxon>Kinetoplastea</taxon>
        <taxon>Metakinetoplastina</taxon>
        <taxon>Trypanosomatida</taxon>
        <taxon>Trypanosomatidae</taxon>
        <taxon>Leishmaniinae</taxon>
        <taxon>Leishmania</taxon>
    </lineage>
</organism>
<feature type="region of interest" description="Disordered" evidence="1">
    <location>
        <begin position="229"/>
        <end position="313"/>
    </location>
</feature>
<feature type="region of interest" description="Disordered" evidence="1">
    <location>
        <begin position="80"/>
        <end position="116"/>
    </location>
</feature>
<dbReference type="AlphaFoldDB" id="A0A836GT06"/>
<reference evidence="3" key="2">
    <citation type="journal article" date="2021" name="Sci. Data">
        <title>Chromosome-scale genome sequencing, assembly and annotation of six genomes from subfamily Leishmaniinae.</title>
        <authorList>
            <person name="Almutairi H."/>
            <person name="Urbaniak M.D."/>
            <person name="Bates M.D."/>
            <person name="Jariyapan N."/>
            <person name="Kwakye-Nuako G."/>
            <person name="Thomaz Soccol V."/>
            <person name="Al-Salem W.S."/>
            <person name="Dillon R.J."/>
            <person name="Bates P.A."/>
            <person name="Gatherer D."/>
        </authorList>
    </citation>
    <scope>NUCLEOTIDE SEQUENCE [LARGE SCALE GENOMIC DNA]</scope>
</reference>
<dbReference type="GeneID" id="92512708"/>
<proteinExistence type="predicted"/>
<reference evidence="3" key="1">
    <citation type="journal article" date="2021" name="Microbiol. Resour. Announc.">
        <title>LGAAP: Leishmaniinae Genome Assembly and Annotation Pipeline.</title>
        <authorList>
            <person name="Almutairi H."/>
            <person name="Urbaniak M.D."/>
            <person name="Bates M.D."/>
            <person name="Jariyapan N."/>
            <person name="Kwakye-Nuako G."/>
            <person name="Thomaz-Soccol V."/>
            <person name="Al-Salem W.S."/>
            <person name="Dillon R.J."/>
            <person name="Bates P.A."/>
            <person name="Gatherer D."/>
        </authorList>
    </citation>
    <scope>NUCLEOTIDE SEQUENCE [LARGE SCALE GENOMIC DNA]</scope>
</reference>
<feature type="compositionally biased region" description="Low complexity" evidence="1">
    <location>
        <begin position="229"/>
        <end position="249"/>
    </location>
</feature>
<dbReference type="OrthoDB" id="267979at2759"/>
<dbReference type="KEGG" id="lmat:92512708"/>
<feature type="compositionally biased region" description="Low complexity" evidence="1">
    <location>
        <begin position="83"/>
        <end position="116"/>
    </location>
</feature>
<dbReference type="EMBL" id="JAFEUZ010000033">
    <property type="protein sequence ID" value="KAG5469398.1"/>
    <property type="molecule type" value="Genomic_DNA"/>
</dbReference>
<accession>A0A836GT06</accession>
<feature type="compositionally biased region" description="Polar residues" evidence="1">
    <location>
        <begin position="283"/>
        <end position="295"/>
    </location>
</feature>
<protein>
    <submittedName>
        <fullName evidence="2">Uncharacterized protein</fullName>
    </submittedName>
</protein>
<sequence length="436" mass="44368">MESFMTPFVPPPPPSGVVVPSPTPEMLAVQPVSVPAASNAAAAAAAGEVRPGGVALDMSNLFGPPKNVAKQSLPPCLRKKLVTSNSGASPSAATATPPPEVVATASKSPPASAATRPALAAGLPNTLVDQRSVEVNNPSLSSLPSAADVLPQPVVNAPVAVMRKSLPIESLITSPLPSALLPNASGMGSVATAALSAPPLPLDSVSLPPPGRPVVEAVPSLADSTAAPLPLGSSAASPVPRTTTDALTPLPAPVSSATGASALPPPAPVGQSPPVAEAAKPQGTVQSTQPTSSSAAIKATAHTEQEPVCGPRPPLPPPAFSLIAPHVIFQGKEQQVVVPPLAPVPWREKKLPGAAVGSAGTWYNRYDLQPSPSSVFAQHYGSGPLVTPTTRQQWTSNAVINSAKAKSNWRETYWRHVDVHCYVARRYFGAPPPLEQ</sequence>
<evidence type="ECO:0000313" key="2">
    <source>
        <dbReference type="EMBL" id="KAG5469398.1"/>
    </source>
</evidence>
<evidence type="ECO:0000313" key="3">
    <source>
        <dbReference type="Proteomes" id="UP000673552"/>
    </source>
</evidence>
<dbReference type="RefSeq" id="XP_067175571.1">
    <property type="nucleotide sequence ID" value="XM_067320196.1"/>
</dbReference>
<evidence type="ECO:0000256" key="1">
    <source>
        <dbReference type="SAM" id="MobiDB-lite"/>
    </source>
</evidence>
<gene>
    <name evidence="2" type="ORF">LSCM1_02615</name>
</gene>